<dbReference type="AlphaFoldDB" id="A0A0C9U6J1"/>
<dbReference type="Pfam" id="PF00331">
    <property type="entry name" value="Glyco_hydro_10"/>
    <property type="match status" value="1"/>
</dbReference>
<dbReference type="InterPro" id="IPR017853">
    <property type="entry name" value="GH"/>
</dbReference>
<evidence type="ECO:0000259" key="5">
    <source>
        <dbReference type="Pfam" id="PF00331"/>
    </source>
</evidence>
<accession>A0A0C9U6J1</accession>
<sequence length="88" mass="9587">LIIDYATLHRTLPSTQALLAQQQQDYQTVVSACMAVEGCIGITVWDYTDKYSWVPSTFSGQGAACPWDENLGIKPAYNGILAGFSTPQ</sequence>
<evidence type="ECO:0000313" key="7">
    <source>
        <dbReference type="Proteomes" id="UP000054279"/>
    </source>
</evidence>
<feature type="non-terminal residue" evidence="6">
    <location>
        <position position="1"/>
    </location>
</feature>
<dbReference type="OrthoDB" id="3055998at2759"/>
<comment type="similarity">
    <text evidence="1">Belongs to the glycosyl hydrolase 10 (cellulase F) family.</text>
</comment>
<reference evidence="6 7" key="1">
    <citation type="submission" date="2014-06" db="EMBL/GenBank/DDBJ databases">
        <title>Evolutionary Origins and Diversification of the Mycorrhizal Mutualists.</title>
        <authorList>
            <consortium name="DOE Joint Genome Institute"/>
            <consortium name="Mycorrhizal Genomics Consortium"/>
            <person name="Kohler A."/>
            <person name="Kuo A."/>
            <person name="Nagy L.G."/>
            <person name="Floudas D."/>
            <person name="Copeland A."/>
            <person name="Barry K.W."/>
            <person name="Cichocki N."/>
            <person name="Veneault-Fourrey C."/>
            <person name="LaButti K."/>
            <person name="Lindquist E.A."/>
            <person name="Lipzen A."/>
            <person name="Lundell T."/>
            <person name="Morin E."/>
            <person name="Murat C."/>
            <person name="Riley R."/>
            <person name="Ohm R."/>
            <person name="Sun H."/>
            <person name="Tunlid A."/>
            <person name="Henrissat B."/>
            <person name="Grigoriev I.V."/>
            <person name="Hibbett D.S."/>
            <person name="Martin F."/>
        </authorList>
    </citation>
    <scope>NUCLEOTIDE SEQUENCE [LARGE SCALE GENOMIC DNA]</scope>
    <source>
        <strain evidence="6 7">SS14</strain>
    </source>
</reference>
<keyword evidence="3" id="KW-0119">Carbohydrate metabolism</keyword>
<keyword evidence="2 6" id="KW-0378">Hydrolase</keyword>
<evidence type="ECO:0000313" key="6">
    <source>
        <dbReference type="EMBL" id="KIJ24742.1"/>
    </source>
</evidence>
<keyword evidence="4" id="KW-0624">Polysaccharide degradation</keyword>
<protein>
    <submittedName>
        <fullName evidence="6">Glycoside hydrolase family 10 protein</fullName>
    </submittedName>
</protein>
<evidence type="ECO:0000256" key="2">
    <source>
        <dbReference type="ARBA" id="ARBA00022801"/>
    </source>
</evidence>
<keyword evidence="7" id="KW-1185">Reference proteome</keyword>
<proteinExistence type="inferred from homology"/>
<dbReference type="GO" id="GO:0000272">
    <property type="term" value="P:polysaccharide catabolic process"/>
    <property type="evidence" value="ECO:0007669"/>
    <property type="project" value="UniProtKB-KW"/>
</dbReference>
<dbReference type="Proteomes" id="UP000054279">
    <property type="component" value="Unassembled WGS sequence"/>
</dbReference>
<feature type="domain" description="GH10" evidence="5">
    <location>
        <begin position="12"/>
        <end position="81"/>
    </location>
</feature>
<organism evidence="6 7">
    <name type="scientific">Sphaerobolus stellatus (strain SS14)</name>
    <dbReference type="NCBI Taxonomy" id="990650"/>
    <lineage>
        <taxon>Eukaryota</taxon>
        <taxon>Fungi</taxon>
        <taxon>Dikarya</taxon>
        <taxon>Basidiomycota</taxon>
        <taxon>Agaricomycotina</taxon>
        <taxon>Agaricomycetes</taxon>
        <taxon>Phallomycetidae</taxon>
        <taxon>Geastrales</taxon>
        <taxon>Sphaerobolaceae</taxon>
        <taxon>Sphaerobolus</taxon>
    </lineage>
</organism>
<dbReference type="SUPFAM" id="SSF51445">
    <property type="entry name" value="(Trans)glycosidases"/>
    <property type="match status" value="1"/>
</dbReference>
<gene>
    <name evidence="6" type="ORF">M422DRAFT_274418</name>
</gene>
<dbReference type="GO" id="GO:0031176">
    <property type="term" value="F:endo-1,4-beta-xylanase activity"/>
    <property type="evidence" value="ECO:0007669"/>
    <property type="project" value="UniProtKB-ARBA"/>
</dbReference>
<evidence type="ECO:0000256" key="1">
    <source>
        <dbReference type="ARBA" id="ARBA00007495"/>
    </source>
</evidence>
<dbReference type="HOGENOM" id="CLU_2475124_0_0_1"/>
<evidence type="ECO:0000256" key="4">
    <source>
        <dbReference type="ARBA" id="ARBA00023326"/>
    </source>
</evidence>
<dbReference type="Gene3D" id="3.20.20.80">
    <property type="entry name" value="Glycosidases"/>
    <property type="match status" value="1"/>
</dbReference>
<dbReference type="InterPro" id="IPR001000">
    <property type="entry name" value="GH10_dom"/>
</dbReference>
<dbReference type="EMBL" id="KN837461">
    <property type="protein sequence ID" value="KIJ24742.1"/>
    <property type="molecule type" value="Genomic_DNA"/>
</dbReference>
<name>A0A0C9U6J1_SPHS4</name>
<evidence type="ECO:0000256" key="3">
    <source>
        <dbReference type="ARBA" id="ARBA00023277"/>
    </source>
</evidence>